<keyword evidence="2" id="KW-0805">Transcription regulation</keyword>
<evidence type="ECO:0000256" key="4">
    <source>
        <dbReference type="ARBA" id="ARBA00023163"/>
    </source>
</evidence>
<dbReference type="GO" id="GO:0003677">
    <property type="term" value="F:DNA binding"/>
    <property type="evidence" value="ECO:0007669"/>
    <property type="project" value="UniProtKB-KW"/>
</dbReference>
<organism evidence="5 6">
    <name type="scientific">Escherichia coli</name>
    <dbReference type="NCBI Taxonomy" id="562"/>
    <lineage>
        <taxon>Bacteria</taxon>
        <taxon>Pseudomonadati</taxon>
        <taxon>Pseudomonadota</taxon>
        <taxon>Gammaproteobacteria</taxon>
        <taxon>Enterobacterales</taxon>
        <taxon>Enterobacteriaceae</taxon>
        <taxon>Escherichia</taxon>
    </lineage>
</organism>
<comment type="similarity">
    <text evidence="1">Belongs to the phage antitermination Q type 1 family.</text>
</comment>
<sequence>MRDIQQVLERWGAWVANNHEDVSWSPIAAGFKGLIPSKVKSRPQCTDDDALIISNCMAQLNVNNSDLHDFLYDYYVFGMTLMSLGRKHGRSDCWAGRVLQKAEGIIEGMLIMQGVKLEMDRYVEREPSGSQASQFAGRAGN</sequence>
<dbReference type="Pfam" id="PF06530">
    <property type="entry name" value="Phage_antitermQ"/>
    <property type="match status" value="1"/>
</dbReference>
<dbReference type="RefSeq" id="WP_016238027.1">
    <property type="nucleotide sequence ID" value="NZ_JAUKXV010000177.1"/>
</dbReference>
<gene>
    <name evidence="5" type="ORF">NCTC9081_04210</name>
</gene>
<evidence type="ECO:0000313" key="6">
    <source>
        <dbReference type="Proteomes" id="UP000254716"/>
    </source>
</evidence>
<protein>
    <submittedName>
        <fullName evidence="5">Late gene regulator Q</fullName>
    </submittedName>
</protein>
<keyword evidence="4" id="KW-0804">Transcription</keyword>
<dbReference type="InterPro" id="IPR010534">
    <property type="entry name" value="Phage_933W_GpQ"/>
</dbReference>
<dbReference type="EMBL" id="UGCV01000008">
    <property type="protein sequence ID" value="STJ18712.1"/>
    <property type="molecule type" value="Genomic_DNA"/>
</dbReference>
<dbReference type="GO" id="GO:0060567">
    <property type="term" value="P:negative regulation of termination of DNA-templated transcription"/>
    <property type="evidence" value="ECO:0007669"/>
    <property type="project" value="InterPro"/>
</dbReference>
<evidence type="ECO:0000256" key="3">
    <source>
        <dbReference type="ARBA" id="ARBA00023125"/>
    </source>
</evidence>
<evidence type="ECO:0000256" key="2">
    <source>
        <dbReference type="ARBA" id="ARBA00023015"/>
    </source>
</evidence>
<proteinExistence type="inferred from homology"/>
<dbReference type="Proteomes" id="UP000254716">
    <property type="component" value="Unassembled WGS sequence"/>
</dbReference>
<evidence type="ECO:0000313" key="5">
    <source>
        <dbReference type="EMBL" id="STJ18712.1"/>
    </source>
</evidence>
<dbReference type="AlphaFoldDB" id="A0A376W3I5"/>
<keyword evidence="3" id="KW-0238">DNA-binding</keyword>
<name>A0A376W3I5_ECOLX</name>
<reference evidence="5 6" key="1">
    <citation type="submission" date="2018-06" db="EMBL/GenBank/DDBJ databases">
        <authorList>
            <consortium name="Pathogen Informatics"/>
            <person name="Doyle S."/>
        </authorList>
    </citation>
    <scope>NUCLEOTIDE SEQUENCE [LARGE SCALE GENOMIC DNA]</scope>
    <source>
        <strain evidence="5 6">NCTC9081</strain>
    </source>
</reference>
<accession>A0A376W3I5</accession>
<evidence type="ECO:0000256" key="1">
    <source>
        <dbReference type="ARBA" id="ARBA00010234"/>
    </source>
</evidence>